<dbReference type="AlphaFoldDB" id="A0A7X9RW13"/>
<gene>
    <name evidence="1" type="ORF">HHU12_17375</name>
</gene>
<evidence type="ECO:0000313" key="2">
    <source>
        <dbReference type="Proteomes" id="UP000576082"/>
    </source>
</evidence>
<dbReference type="RefSeq" id="WP_169658007.1">
    <property type="nucleotide sequence ID" value="NZ_JABANE010000047.1"/>
</dbReference>
<comment type="caution">
    <text evidence="1">The sequence shown here is derived from an EMBL/GenBank/DDBJ whole genome shotgun (WGS) entry which is preliminary data.</text>
</comment>
<name>A0A7X9RW13_9BACT</name>
<organism evidence="1 2">
    <name type="scientific">Flammeovirga aprica JL-4</name>
    <dbReference type="NCBI Taxonomy" id="694437"/>
    <lineage>
        <taxon>Bacteria</taxon>
        <taxon>Pseudomonadati</taxon>
        <taxon>Bacteroidota</taxon>
        <taxon>Cytophagia</taxon>
        <taxon>Cytophagales</taxon>
        <taxon>Flammeovirgaceae</taxon>
        <taxon>Flammeovirga</taxon>
    </lineage>
</organism>
<protein>
    <submittedName>
        <fullName evidence="1">Uncharacterized protein</fullName>
    </submittedName>
</protein>
<keyword evidence="2" id="KW-1185">Reference proteome</keyword>
<reference evidence="1 2" key="1">
    <citation type="submission" date="2020-04" db="EMBL/GenBank/DDBJ databases">
        <title>Flammeovirga sp. SR4, a novel species isolated from seawater.</title>
        <authorList>
            <person name="Wang X."/>
        </authorList>
    </citation>
    <scope>NUCLEOTIDE SEQUENCE [LARGE SCALE GENOMIC DNA]</scope>
    <source>
        <strain evidence="1 2">ATCC 23126</strain>
    </source>
</reference>
<dbReference type="Proteomes" id="UP000576082">
    <property type="component" value="Unassembled WGS sequence"/>
</dbReference>
<sequence length="166" mass="19334">MIDSLTQADPEIFASWEHLEWVKKYIPFRGNSVMVSESNGIDYNDVVLMQAYIYALGEEELYNRRVKAGKLVSVKGQFFQDKLYDEYGMTEALKKMDETGLWVLFQYSHSSENRTLMKMVSVAYPKEEMLYGMKMLAEAYYSKYKWKANQYIISSEVDGETLSLAD</sequence>
<proteinExistence type="predicted"/>
<dbReference type="EMBL" id="JABANE010000047">
    <property type="protein sequence ID" value="NME69751.1"/>
    <property type="molecule type" value="Genomic_DNA"/>
</dbReference>
<accession>A0A7X9RW13</accession>
<evidence type="ECO:0000313" key="1">
    <source>
        <dbReference type="EMBL" id="NME69751.1"/>
    </source>
</evidence>